<accession>Q1RU42</accession>
<name>Q1RU42_MEDTR</name>
<dbReference type="AlphaFoldDB" id="Q1RU42"/>
<gene>
    <name evidence="2" type="ORF">MtrDRAFT_AC153125g19v2</name>
</gene>
<protein>
    <submittedName>
        <fullName evidence="2">Uncharacterized protein</fullName>
    </submittedName>
</protein>
<sequence length="84" mass="9593">MPTAKEQNVVILQRQEVHPTKYIQHGLDLWERVRAYDARSAAEAIDGFMPVLTRSQKQKLKVQHILSKQPSKSRARGDTQPSAQ</sequence>
<proteinExistence type="predicted"/>
<evidence type="ECO:0000313" key="2">
    <source>
        <dbReference type="EMBL" id="ABE87640.1"/>
    </source>
</evidence>
<organism evidence="2">
    <name type="scientific">Medicago truncatula</name>
    <name type="common">Barrel medic</name>
    <name type="synonym">Medicago tribuloides</name>
    <dbReference type="NCBI Taxonomy" id="3880"/>
    <lineage>
        <taxon>Eukaryota</taxon>
        <taxon>Viridiplantae</taxon>
        <taxon>Streptophyta</taxon>
        <taxon>Embryophyta</taxon>
        <taxon>Tracheophyta</taxon>
        <taxon>Spermatophyta</taxon>
        <taxon>Magnoliopsida</taxon>
        <taxon>eudicotyledons</taxon>
        <taxon>Gunneridae</taxon>
        <taxon>Pentapetalae</taxon>
        <taxon>rosids</taxon>
        <taxon>fabids</taxon>
        <taxon>Fabales</taxon>
        <taxon>Fabaceae</taxon>
        <taxon>Papilionoideae</taxon>
        <taxon>50 kb inversion clade</taxon>
        <taxon>NPAAA clade</taxon>
        <taxon>Hologalegina</taxon>
        <taxon>IRL clade</taxon>
        <taxon>Trifolieae</taxon>
        <taxon>Medicago</taxon>
    </lineage>
</organism>
<evidence type="ECO:0000256" key="1">
    <source>
        <dbReference type="SAM" id="MobiDB-lite"/>
    </source>
</evidence>
<dbReference type="EMBL" id="AC153125">
    <property type="protein sequence ID" value="ABE87640.1"/>
    <property type="molecule type" value="Genomic_DNA"/>
</dbReference>
<dbReference type="ExpressionAtlas" id="Q1RU42">
    <property type="expression patterns" value="differential"/>
</dbReference>
<reference evidence="2" key="1">
    <citation type="submission" date="2006-03" db="EMBL/GenBank/DDBJ databases">
        <authorList>
            <person name="Lin S."/>
            <person name="Dixon R."/>
            <person name="May G."/>
            <person name="Sumner L."/>
            <person name="Gonzales B."/>
            <person name="Cook D."/>
            <person name="Kim D."/>
            <person name="Young N."/>
            <person name="Cannon S."/>
            <person name="Roe B.A."/>
        </authorList>
    </citation>
    <scope>NUCLEOTIDE SEQUENCE</scope>
</reference>
<feature type="region of interest" description="Disordered" evidence="1">
    <location>
        <begin position="62"/>
        <end position="84"/>
    </location>
</feature>
<reference evidence="2" key="2">
    <citation type="submission" date="2007-04" db="EMBL/GenBank/DDBJ databases">
        <authorList>
            <consortium name="The International Medicago Genome Annotation Group"/>
        </authorList>
    </citation>
    <scope>NUCLEOTIDE SEQUENCE</scope>
</reference>